<dbReference type="Proteomes" id="UP001595557">
    <property type="component" value="Unassembled WGS sequence"/>
</dbReference>
<evidence type="ECO:0000313" key="6">
    <source>
        <dbReference type="EMBL" id="MFC3169243.1"/>
    </source>
</evidence>
<dbReference type="Pfam" id="PF08774">
    <property type="entry name" value="VRR_NUC"/>
    <property type="match status" value="1"/>
</dbReference>
<evidence type="ECO:0000259" key="5">
    <source>
        <dbReference type="SMART" id="SM00990"/>
    </source>
</evidence>
<dbReference type="Gene3D" id="3.40.1350.10">
    <property type="match status" value="1"/>
</dbReference>
<accession>A0ABV7IF73</accession>
<keyword evidence="2" id="KW-0540">Nuclease</keyword>
<keyword evidence="3" id="KW-0378">Hydrolase</keyword>
<reference evidence="7" key="1">
    <citation type="journal article" date="2019" name="Int. J. Syst. Evol. Microbiol.">
        <title>The Global Catalogue of Microorganisms (GCM) 10K type strain sequencing project: providing services to taxonomists for standard genome sequencing and annotation.</title>
        <authorList>
            <consortium name="The Broad Institute Genomics Platform"/>
            <consortium name="The Broad Institute Genome Sequencing Center for Infectious Disease"/>
            <person name="Wu L."/>
            <person name="Ma J."/>
        </authorList>
    </citation>
    <scope>NUCLEOTIDE SEQUENCE [LARGE SCALE GENOMIC DNA]</scope>
    <source>
        <strain evidence="7">KCTC 52239</strain>
    </source>
</reference>
<evidence type="ECO:0000256" key="3">
    <source>
        <dbReference type="ARBA" id="ARBA00022801"/>
    </source>
</evidence>
<protein>
    <submittedName>
        <fullName evidence="6">VRR-NUC domain-containing protein</fullName>
    </submittedName>
</protein>
<evidence type="ECO:0000256" key="1">
    <source>
        <dbReference type="ARBA" id="ARBA00001946"/>
    </source>
</evidence>
<dbReference type="InterPro" id="IPR011856">
    <property type="entry name" value="tRNA_endonuc-like_dom_sf"/>
</dbReference>
<dbReference type="RefSeq" id="WP_207464483.1">
    <property type="nucleotide sequence ID" value="NZ_JAFNAW010000001.1"/>
</dbReference>
<name>A0ABV7IF73_9RHOB</name>
<sequence>MATRMTAAELVNSQNRKSKPRDIEGPIHRSILAHLRLVLPKGSIVHHSPNAIGLSGIQVMKQIARDKAMGTVKGFPDLLCLLPGPRVWAFEVKAPGNHPDKDQRELHETMRAQGIRVAVVRSIKDVDEAVAQWTVEGTGQWGMQK</sequence>
<gene>
    <name evidence="6" type="ORF">ACFOD7_14415</name>
</gene>
<dbReference type="EMBL" id="JBHRTE010000059">
    <property type="protein sequence ID" value="MFC3169243.1"/>
    <property type="molecule type" value="Genomic_DNA"/>
</dbReference>
<keyword evidence="7" id="KW-1185">Reference proteome</keyword>
<comment type="caution">
    <text evidence="6">The sequence shown here is derived from an EMBL/GenBank/DDBJ whole genome shotgun (WGS) entry which is preliminary data.</text>
</comment>
<proteinExistence type="predicted"/>
<evidence type="ECO:0000256" key="4">
    <source>
        <dbReference type="SAM" id="MobiDB-lite"/>
    </source>
</evidence>
<dbReference type="SMART" id="SM00990">
    <property type="entry name" value="VRR_NUC"/>
    <property type="match status" value="1"/>
</dbReference>
<evidence type="ECO:0000313" key="7">
    <source>
        <dbReference type="Proteomes" id="UP001595557"/>
    </source>
</evidence>
<feature type="region of interest" description="Disordered" evidence="4">
    <location>
        <begin position="1"/>
        <end position="22"/>
    </location>
</feature>
<dbReference type="InterPro" id="IPR014883">
    <property type="entry name" value="VRR_NUC"/>
</dbReference>
<organism evidence="6 7">
    <name type="scientific">Paracoccus fontiphilus</name>
    <dbReference type="NCBI Taxonomy" id="1815556"/>
    <lineage>
        <taxon>Bacteria</taxon>
        <taxon>Pseudomonadati</taxon>
        <taxon>Pseudomonadota</taxon>
        <taxon>Alphaproteobacteria</taxon>
        <taxon>Rhodobacterales</taxon>
        <taxon>Paracoccaceae</taxon>
        <taxon>Paracoccus</taxon>
    </lineage>
</organism>
<feature type="domain" description="VRR-NUC" evidence="5">
    <location>
        <begin position="15"/>
        <end position="124"/>
    </location>
</feature>
<evidence type="ECO:0000256" key="2">
    <source>
        <dbReference type="ARBA" id="ARBA00022722"/>
    </source>
</evidence>
<comment type="cofactor">
    <cofactor evidence="1">
        <name>Mg(2+)</name>
        <dbReference type="ChEBI" id="CHEBI:18420"/>
    </cofactor>
</comment>